<feature type="region of interest" description="Disordered" evidence="2">
    <location>
        <begin position="786"/>
        <end position="808"/>
    </location>
</feature>
<keyword evidence="3" id="KW-0732">Signal</keyword>
<dbReference type="PhylomeDB" id="B4IYR8"/>
<dbReference type="OrthoDB" id="7419495at2759"/>
<organism evidence="7">
    <name type="scientific">Drosophila grimshawi</name>
    <name type="common">Hawaiian fruit fly</name>
    <name type="synonym">Idiomyia grimshawi</name>
    <dbReference type="NCBI Taxonomy" id="7222"/>
    <lineage>
        <taxon>Eukaryota</taxon>
        <taxon>Metazoa</taxon>
        <taxon>Ecdysozoa</taxon>
        <taxon>Arthropoda</taxon>
        <taxon>Hexapoda</taxon>
        <taxon>Insecta</taxon>
        <taxon>Pterygota</taxon>
        <taxon>Neoptera</taxon>
        <taxon>Endopterygota</taxon>
        <taxon>Diptera</taxon>
        <taxon>Brachycera</taxon>
        <taxon>Muscomorpha</taxon>
        <taxon>Ephydroidea</taxon>
        <taxon>Drosophilidae</taxon>
        <taxon>Drosophila</taxon>
        <taxon>Hawaiian Drosophila</taxon>
    </lineage>
</organism>
<name>B4IYR8_DROGR</name>
<dbReference type="GO" id="GO:0005615">
    <property type="term" value="C:extracellular space"/>
    <property type="evidence" value="ECO:0007669"/>
    <property type="project" value="EnsemblMetazoa"/>
</dbReference>
<dbReference type="Gene3D" id="1.20.1370.10">
    <property type="entry name" value="Hemocyanin, N-terminal domain"/>
    <property type="match status" value="1"/>
</dbReference>
<evidence type="ECO:0000259" key="5">
    <source>
        <dbReference type="Pfam" id="PF03723"/>
    </source>
</evidence>
<feature type="chain" id="PRO_5002807748" evidence="3">
    <location>
        <begin position="18"/>
        <end position="1227"/>
    </location>
</feature>
<feature type="region of interest" description="Disordered" evidence="2">
    <location>
        <begin position="644"/>
        <end position="706"/>
    </location>
</feature>
<evidence type="ECO:0000313" key="6">
    <source>
        <dbReference type="EMBL" id="EDV96605.1"/>
    </source>
</evidence>
<protein>
    <submittedName>
        <fullName evidence="6">GH16348</fullName>
    </submittedName>
</protein>
<feature type="domain" description="Hemocyanin C-terminal" evidence="5">
    <location>
        <begin position="980"/>
        <end position="1225"/>
    </location>
</feature>
<feature type="region of interest" description="Disordered" evidence="2">
    <location>
        <begin position="507"/>
        <end position="542"/>
    </location>
</feature>
<feature type="compositionally biased region" description="Basic and acidic residues" evidence="2">
    <location>
        <begin position="659"/>
        <end position="673"/>
    </location>
</feature>
<dbReference type="STRING" id="7222.B4IYR8"/>
<dbReference type="GO" id="GO:0045735">
    <property type="term" value="F:nutrient reservoir activity"/>
    <property type="evidence" value="ECO:0007669"/>
    <property type="project" value="EnsemblMetazoa"/>
</dbReference>
<evidence type="ECO:0000256" key="3">
    <source>
        <dbReference type="SAM" id="SignalP"/>
    </source>
</evidence>
<feature type="compositionally biased region" description="Polar residues" evidence="2">
    <location>
        <begin position="841"/>
        <end position="855"/>
    </location>
</feature>
<dbReference type="InterPro" id="IPR014756">
    <property type="entry name" value="Ig_E-set"/>
</dbReference>
<dbReference type="GO" id="GO:0097009">
    <property type="term" value="P:energy homeostasis"/>
    <property type="evidence" value="ECO:0007669"/>
    <property type="project" value="EnsemblMetazoa"/>
</dbReference>
<feature type="coiled-coil region" evidence="1">
    <location>
        <begin position="269"/>
        <end position="326"/>
    </location>
</feature>
<keyword evidence="7" id="KW-1185">Reference proteome</keyword>
<dbReference type="PANTHER" id="PTHR11511">
    <property type="entry name" value="LARVAL STORAGE PROTEIN/PHENOLOXIDASE"/>
    <property type="match status" value="1"/>
</dbReference>
<dbReference type="InParanoid" id="B4IYR8"/>
<feature type="compositionally biased region" description="Basic and acidic residues" evidence="2">
    <location>
        <begin position="792"/>
        <end position="808"/>
    </location>
</feature>
<dbReference type="SUPFAM" id="SSF48050">
    <property type="entry name" value="Hemocyanin, N-terminal domain"/>
    <property type="match status" value="1"/>
</dbReference>
<evidence type="ECO:0000259" key="4">
    <source>
        <dbReference type="Pfam" id="PF03722"/>
    </source>
</evidence>
<feature type="region of interest" description="Disordered" evidence="2">
    <location>
        <begin position="836"/>
        <end position="855"/>
    </location>
</feature>
<dbReference type="InterPro" id="IPR005204">
    <property type="entry name" value="Hemocyanin_N"/>
</dbReference>
<dbReference type="InterPro" id="IPR037020">
    <property type="entry name" value="Hemocyanin_C_sf"/>
</dbReference>
<evidence type="ECO:0000313" key="7">
    <source>
        <dbReference type="Proteomes" id="UP000001070"/>
    </source>
</evidence>
<dbReference type="SUPFAM" id="SSF81296">
    <property type="entry name" value="E set domains"/>
    <property type="match status" value="1"/>
</dbReference>
<evidence type="ECO:0000256" key="2">
    <source>
        <dbReference type="SAM" id="MobiDB-lite"/>
    </source>
</evidence>
<gene>
    <name evidence="6" type="primary">Dgri\GH16348</name>
    <name evidence="6" type="ORF">Dgri_GH16348</name>
</gene>
<dbReference type="InterPro" id="IPR005203">
    <property type="entry name" value="Hemocyanin_C"/>
</dbReference>
<dbReference type="InterPro" id="IPR036697">
    <property type="entry name" value="Hemocyanin_N_sf"/>
</dbReference>
<dbReference type="HOGENOM" id="CLU_281474_0_0_1"/>
<dbReference type="eggNOG" id="ENOG502QR98">
    <property type="taxonomic scope" value="Eukaryota"/>
</dbReference>
<reference evidence="6 7" key="1">
    <citation type="journal article" date="2007" name="Nature">
        <title>Evolution of genes and genomes on the Drosophila phylogeny.</title>
        <authorList>
            <consortium name="Drosophila 12 Genomes Consortium"/>
            <person name="Clark A.G."/>
            <person name="Eisen M.B."/>
            <person name="Smith D.R."/>
            <person name="Bergman C.M."/>
            <person name="Oliver B."/>
            <person name="Markow T.A."/>
            <person name="Kaufman T.C."/>
            <person name="Kellis M."/>
            <person name="Gelbart W."/>
            <person name="Iyer V.N."/>
            <person name="Pollard D.A."/>
            <person name="Sackton T.B."/>
            <person name="Larracuente A.M."/>
            <person name="Singh N.D."/>
            <person name="Abad J.P."/>
            <person name="Abt D.N."/>
            <person name="Adryan B."/>
            <person name="Aguade M."/>
            <person name="Akashi H."/>
            <person name="Anderson W.W."/>
            <person name="Aquadro C.F."/>
            <person name="Ardell D.H."/>
            <person name="Arguello R."/>
            <person name="Artieri C.G."/>
            <person name="Barbash D.A."/>
            <person name="Barker D."/>
            <person name="Barsanti P."/>
            <person name="Batterham P."/>
            <person name="Batzoglou S."/>
            <person name="Begun D."/>
            <person name="Bhutkar A."/>
            <person name="Blanco E."/>
            <person name="Bosak S.A."/>
            <person name="Bradley R.K."/>
            <person name="Brand A.D."/>
            <person name="Brent M.R."/>
            <person name="Brooks A.N."/>
            <person name="Brown R.H."/>
            <person name="Butlin R.K."/>
            <person name="Caggese C."/>
            <person name="Calvi B.R."/>
            <person name="Bernardo de Carvalho A."/>
            <person name="Caspi A."/>
            <person name="Castrezana S."/>
            <person name="Celniker S.E."/>
            <person name="Chang J.L."/>
            <person name="Chapple C."/>
            <person name="Chatterji S."/>
            <person name="Chinwalla A."/>
            <person name="Civetta A."/>
            <person name="Clifton S.W."/>
            <person name="Comeron J.M."/>
            <person name="Costello J.C."/>
            <person name="Coyne J.A."/>
            <person name="Daub J."/>
            <person name="David R.G."/>
            <person name="Delcher A.L."/>
            <person name="Delehaunty K."/>
            <person name="Do C.B."/>
            <person name="Ebling H."/>
            <person name="Edwards K."/>
            <person name="Eickbush T."/>
            <person name="Evans J.D."/>
            <person name="Filipski A."/>
            <person name="Findeiss S."/>
            <person name="Freyhult E."/>
            <person name="Fulton L."/>
            <person name="Fulton R."/>
            <person name="Garcia A.C."/>
            <person name="Gardiner A."/>
            <person name="Garfield D.A."/>
            <person name="Garvin B.E."/>
            <person name="Gibson G."/>
            <person name="Gilbert D."/>
            <person name="Gnerre S."/>
            <person name="Godfrey J."/>
            <person name="Good R."/>
            <person name="Gotea V."/>
            <person name="Gravely B."/>
            <person name="Greenberg A.J."/>
            <person name="Griffiths-Jones S."/>
            <person name="Gross S."/>
            <person name="Guigo R."/>
            <person name="Gustafson E.A."/>
            <person name="Haerty W."/>
            <person name="Hahn M.W."/>
            <person name="Halligan D.L."/>
            <person name="Halpern A.L."/>
            <person name="Halter G.M."/>
            <person name="Han M.V."/>
            <person name="Heger A."/>
            <person name="Hillier L."/>
            <person name="Hinrichs A.S."/>
            <person name="Holmes I."/>
            <person name="Hoskins R.A."/>
            <person name="Hubisz M.J."/>
            <person name="Hultmark D."/>
            <person name="Huntley M.A."/>
            <person name="Jaffe D.B."/>
            <person name="Jagadeeshan S."/>
            <person name="Jeck W.R."/>
            <person name="Johnson J."/>
            <person name="Jones C.D."/>
            <person name="Jordan W.C."/>
            <person name="Karpen G.H."/>
            <person name="Kataoka E."/>
            <person name="Keightley P.D."/>
            <person name="Kheradpour P."/>
            <person name="Kirkness E.F."/>
            <person name="Koerich L.B."/>
            <person name="Kristiansen K."/>
            <person name="Kudrna D."/>
            <person name="Kulathinal R.J."/>
            <person name="Kumar S."/>
            <person name="Kwok R."/>
            <person name="Lander E."/>
            <person name="Langley C.H."/>
            <person name="Lapoint R."/>
            <person name="Lazzaro B.P."/>
            <person name="Lee S.J."/>
            <person name="Levesque L."/>
            <person name="Li R."/>
            <person name="Lin C.F."/>
            <person name="Lin M.F."/>
            <person name="Lindblad-Toh K."/>
            <person name="Llopart A."/>
            <person name="Long M."/>
            <person name="Low L."/>
            <person name="Lozovsky E."/>
            <person name="Lu J."/>
            <person name="Luo M."/>
            <person name="Machado C.A."/>
            <person name="Makalowski W."/>
            <person name="Marzo M."/>
            <person name="Matsuda M."/>
            <person name="Matzkin L."/>
            <person name="McAllister B."/>
            <person name="McBride C.S."/>
            <person name="McKernan B."/>
            <person name="McKernan K."/>
            <person name="Mendez-Lago M."/>
            <person name="Minx P."/>
            <person name="Mollenhauer M.U."/>
            <person name="Montooth K."/>
            <person name="Mount S.M."/>
            <person name="Mu X."/>
            <person name="Myers E."/>
            <person name="Negre B."/>
            <person name="Newfeld S."/>
            <person name="Nielsen R."/>
            <person name="Noor M.A."/>
            <person name="O'Grady P."/>
            <person name="Pachter L."/>
            <person name="Papaceit M."/>
            <person name="Parisi M.J."/>
            <person name="Parisi M."/>
            <person name="Parts L."/>
            <person name="Pedersen J.S."/>
            <person name="Pesole G."/>
            <person name="Phillippy A.M."/>
            <person name="Ponting C.P."/>
            <person name="Pop M."/>
            <person name="Porcelli D."/>
            <person name="Powell J.R."/>
            <person name="Prohaska S."/>
            <person name="Pruitt K."/>
            <person name="Puig M."/>
            <person name="Quesneville H."/>
            <person name="Ram K.R."/>
            <person name="Rand D."/>
            <person name="Rasmussen M.D."/>
            <person name="Reed L.K."/>
            <person name="Reenan R."/>
            <person name="Reily A."/>
            <person name="Remington K.A."/>
            <person name="Rieger T.T."/>
            <person name="Ritchie M.G."/>
            <person name="Robin C."/>
            <person name="Rogers Y.H."/>
            <person name="Rohde C."/>
            <person name="Rozas J."/>
            <person name="Rubenfield M.J."/>
            <person name="Ruiz A."/>
            <person name="Russo S."/>
            <person name="Salzberg S.L."/>
            <person name="Sanchez-Gracia A."/>
            <person name="Saranga D.J."/>
            <person name="Sato H."/>
            <person name="Schaeffer S.W."/>
            <person name="Schatz M.C."/>
            <person name="Schlenke T."/>
            <person name="Schwartz R."/>
            <person name="Segarra C."/>
            <person name="Singh R.S."/>
            <person name="Sirot L."/>
            <person name="Sirota M."/>
            <person name="Sisneros N.B."/>
            <person name="Smith C.D."/>
            <person name="Smith T.F."/>
            <person name="Spieth J."/>
            <person name="Stage D.E."/>
            <person name="Stark A."/>
            <person name="Stephan W."/>
            <person name="Strausberg R.L."/>
            <person name="Strempel S."/>
            <person name="Sturgill D."/>
            <person name="Sutton G."/>
            <person name="Sutton G.G."/>
            <person name="Tao W."/>
            <person name="Teichmann S."/>
            <person name="Tobari Y.N."/>
            <person name="Tomimura Y."/>
            <person name="Tsolas J.M."/>
            <person name="Valente V.L."/>
            <person name="Venter E."/>
            <person name="Venter J.C."/>
            <person name="Vicario S."/>
            <person name="Vieira F.G."/>
            <person name="Vilella A.J."/>
            <person name="Villasante A."/>
            <person name="Walenz B."/>
            <person name="Wang J."/>
            <person name="Wasserman M."/>
            <person name="Watts T."/>
            <person name="Wilson D."/>
            <person name="Wilson R.K."/>
            <person name="Wing R.A."/>
            <person name="Wolfner M.F."/>
            <person name="Wong A."/>
            <person name="Wong G.K."/>
            <person name="Wu C.I."/>
            <person name="Wu G."/>
            <person name="Yamamoto D."/>
            <person name="Yang H.P."/>
            <person name="Yang S.P."/>
            <person name="Yorke J.A."/>
            <person name="Yoshida K."/>
            <person name="Zdobnov E."/>
            <person name="Zhang P."/>
            <person name="Zhang Y."/>
            <person name="Zimin A.V."/>
            <person name="Baldwin J."/>
            <person name="Abdouelleil A."/>
            <person name="Abdulkadir J."/>
            <person name="Abebe A."/>
            <person name="Abera B."/>
            <person name="Abreu J."/>
            <person name="Acer S.C."/>
            <person name="Aftuck L."/>
            <person name="Alexander A."/>
            <person name="An P."/>
            <person name="Anderson E."/>
            <person name="Anderson S."/>
            <person name="Arachi H."/>
            <person name="Azer M."/>
            <person name="Bachantsang P."/>
            <person name="Barry A."/>
            <person name="Bayul T."/>
            <person name="Berlin A."/>
            <person name="Bessette D."/>
            <person name="Bloom T."/>
            <person name="Blye J."/>
            <person name="Boguslavskiy L."/>
            <person name="Bonnet C."/>
            <person name="Boukhgalter B."/>
            <person name="Bourzgui I."/>
            <person name="Brown A."/>
            <person name="Cahill P."/>
            <person name="Channer S."/>
            <person name="Cheshatsang Y."/>
            <person name="Chuda L."/>
            <person name="Citroen M."/>
            <person name="Collymore A."/>
            <person name="Cooke P."/>
            <person name="Costello M."/>
            <person name="D'Aco K."/>
            <person name="Daza R."/>
            <person name="De Haan G."/>
            <person name="DeGray S."/>
            <person name="DeMaso C."/>
            <person name="Dhargay N."/>
            <person name="Dooley K."/>
            <person name="Dooley E."/>
            <person name="Doricent M."/>
            <person name="Dorje P."/>
            <person name="Dorjee K."/>
            <person name="Dupes A."/>
            <person name="Elong R."/>
            <person name="Falk J."/>
            <person name="Farina A."/>
            <person name="Faro S."/>
            <person name="Ferguson D."/>
            <person name="Fisher S."/>
            <person name="Foley C.D."/>
            <person name="Franke A."/>
            <person name="Friedrich D."/>
            <person name="Gadbois L."/>
            <person name="Gearin G."/>
            <person name="Gearin C.R."/>
            <person name="Giannoukos G."/>
            <person name="Goode T."/>
            <person name="Graham J."/>
            <person name="Grandbois E."/>
            <person name="Grewal S."/>
            <person name="Gyaltsen K."/>
            <person name="Hafez N."/>
            <person name="Hagos B."/>
            <person name="Hall J."/>
            <person name="Henson C."/>
            <person name="Hollinger A."/>
            <person name="Honan T."/>
            <person name="Huard M.D."/>
            <person name="Hughes L."/>
            <person name="Hurhula B."/>
            <person name="Husby M.E."/>
            <person name="Kamat A."/>
            <person name="Kanga B."/>
            <person name="Kashin S."/>
            <person name="Khazanovich D."/>
            <person name="Kisner P."/>
            <person name="Lance K."/>
            <person name="Lara M."/>
            <person name="Lee W."/>
            <person name="Lennon N."/>
            <person name="Letendre F."/>
            <person name="LeVine R."/>
            <person name="Lipovsky A."/>
            <person name="Liu X."/>
            <person name="Liu J."/>
            <person name="Liu S."/>
            <person name="Lokyitsang T."/>
            <person name="Lokyitsang Y."/>
            <person name="Lubonja R."/>
            <person name="Lui A."/>
            <person name="MacDonald P."/>
            <person name="Magnisalis V."/>
            <person name="Maru K."/>
            <person name="Matthews C."/>
            <person name="McCusker W."/>
            <person name="McDonough S."/>
            <person name="Mehta T."/>
            <person name="Meldrim J."/>
            <person name="Meneus L."/>
            <person name="Mihai O."/>
            <person name="Mihalev A."/>
            <person name="Mihova T."/>
            <person name="Mittelman R."/>
            <person name="Mlenga V."/>
            <person name="Montmayeur A."/>
            <person name="Mulrain L."/>
            <person name="Navidi A."/>
            <person name="Naylor J."/>
            <person name="Negash T."/>
            <person name="Nguyen T."/>
            <person name="Nguyen N."/>
            <person name="Nicol R."/>
            <person name="Norbu C."/>
            <person name="Norbu N."/>
            <person name="Novod N."/>
            <person name="O'Neill B."/>
            <person name="Osman S."/>
            <person name="Markiewicz E."/>
            <person name="Oyono O.L."/>
            <person name="Patti C."/>
            <person name="Phunkhang P."/>
            <person name="Pierre F."/>
            <person name="Priest M."/>
            <person name="Raghuraman S."/>
            <person name="Rege F."/>
            <person name="Reyes R."/>
            <person name="Rise C."/>
            <person name="Rogov P."/>
            <person name="Ross K."/>
            <person name="Ryan E."/>
            <person name="Settipalli S."/>
            <person name="Shea T."/>
            <person name="Sherpa N."/>
            <person name="Shi L."/>
            <person name="Shih D."/>
            <person name="Sparrow T."/>
            <person name="Spaulding J."/>
            <person name="Stalker J."/>
            <person name="Stange-Thomann N."/>
            <person name="Stavropoulos S."/>
            <person name="Stone C."/>
            <person name="Strader C."/>
            <person name="Tesfaye S."/>
            <person name="Thomson T."/>
            <person name="Thoulutsang Y."/>
            <person name="Thoulutsang D."/>
            <person name="Topham K."/>
            <person name="Topping I."/>
            <person name="Tsamla T."/>
            <person name="Vassiliev H."/>
            <person name="Vo A."/>
            <person name="Wangchuk T."/>
            <person name="Wangdi T."/>
            <person name="Weiand M."/>
            <person name="Wilkinson J."/>
            <person name="Wilson A."/>
            <person name="Yadav S."/>
            <person name="Young G."/>
            <person name="Yu Q."/>
            <person name="Zembek L."/>
            <person name="Zhong D."/>
            <person name="Zimmer A."/>
            <person name="Zwirko Z."/>
            <person name="Jaffe D.B."/>
            <person name="Alvarez P."/>
            <person name="Brockman W."/>
            <person name="Butler J."/>
            <person name="Chin C."/>
            <person name="Gnerre S."/>
            <person name="Grabherr M."/>
            <person name="Kleber M."/>
            <person name="Mauceli E."/>
            <person name="MacCallum I."/>
        </authorList>
    </citation>
    <scope>NUCLEOTIDE SEQUENCE [LARGE SCALE GENOMIC DNA]</scope>
    <source>
        <strain evidence="7">Tucson 15287-2541.00</strain>
    </source>
</reference>
<dbReference type="InterPro" id="IPR013788">
    <property type="entry name" value="Hemocyanin/hexamerin"/>
</dbReference>
<proteinExistence type="predicted"/>
<feature type="compositionally biased region" description="Basic and acidic residues" evidence="2">
    <location>
        <begin position="517"/>
        <end position="531"/>
    </location>
</feature>
<feature type="signal peptide" evidence="3">
    <location>
        <begin position="1"/>
        <end position="17"/>
    </location>
</feature>
<keyword evidence="1" id="KW-0175">Coiled coil</keyword>
<dbReference type="PANTHER" id="PTHR11511:SF5">
    <property type="entry name" value="FAT-BODY PROTEIN 1-RELATED"/>
    <property type="match status" value="1"/>
</dbReference>
<feature type="domain" description="Hemocyanin N-terminal" evidence="4">
    <location>
        <begin position="44"/>
        <end position="165"/>
    </location>
</feature>
<evidence type="ECO:0000256" key="1">
    <source>
        <dbReference type="SAM" id="Coils"/>
    </source>
</evidence>
<dbReference type="Gene3D" id="2.60.40.1520">
    <property type="entry name" value="Hemocyanin, C-terminal domain"/>
    <property type="match status" value="1"/>
</dbReference>
<dbReference type="Pfam" id="PF03722">
    <property type="entry name" value="Hemocyanin_N"/>
    <property type="match status" value="1"/>
</dbReference>
<dbReference type="AlphaFoldDB" id="B4IYR8"/>
<accession>B4IYR8</accession>
<sequence>MNKLLVLVACVLGTVSAGRILQRDLQRDLRPVDQRIERLSWQDLQRQKFILDIVQRVQQPLQQDDLIQLDQGLIVDAQRYNGGIDEDIQRVIDLDRQRRLLDEHQIFSILDVGHVQQLRGIYSLLVRAIDFETLQRNVVYLRRNINPVLLINSLSLAIRDREDTQALIIPAVQELLPELYLNQQTIDNVQRKQLELNQSKRPSLLDLLGRDQRIQLINPLVWRDLRLQLALRRQQIQQTQYRLVLPVQATAEQQDVTLLTEDIGMRNFIQNLIQELALFEDNNNDVNINLEKERRQDNVEVDNSRLLGENRRRAQQQQNIDNIREQNLRRNVNDNEDVQSIGRVPLLRNIGVGLGGKLENYVNQLPTVDINSDRLLPVGRRRQNVDRSEDDNEQLQSRYEGLRIDQEQAQNIRQINKNGDNVQQLNNNLQAVPRDDDRLVHINRRRVVQPIDNIEPRRINPIGEGRRVVNSKADEDIEQLIRSGNRLDQVSDENIAAIIANVRNLQRKEQNQQQQQKQEKGQERNNLRKLTDNLQSVPRDNERLVVVNRRRLNQPAENLTPRRINPIGEGRRVDDVNPLTEENILHLIRSDNRLGQLDDGEIIEMLRQNRQRKEQTQHERLQQQQQQQEQQQQEQQQQEQQQREQQRERQQQDQQQQQRQREREQQQQREREQQQQLQQQQEQDQERNNLRNSNQEDDILLLTDNLQSVPRNDERLVHINRRRLNQPAENLSPRRINPIGEGRRVDGVDPLSEEDIMQLIRNDNRLSQLSDEEIIAILRRNRQRKIQGQEVEQGRRNRRSLDNNVEERESRRGEVLLQTLRQLLARINQERISERSGNDRLINNSGQIQSNQDQAQRNALRLNEKRIDSRNNRVLLEQINIIESRLQQVIGLLIREVNNRSGAQQIDQQVRIESVIGNVLLGRLGDIGILRIIRELLQDSNVQTDRLGLGVKVGDRVLQHTLRRIINIVDEQRDQQLGAYQLEQLVLPDVKINDIRVSKLRTRIEDNDLDVNNLLEQPQQAQVIVRQRRLNNKPFTIDIDISSKRAQDVIVRVFLGPRQDVAGRELTLEQGRSDFLLLDAVNTQLQSGGNRIQLRSTDIAWTTPDATPYSEIYRQMLTTLRGQQQEQVSIPKLIGENGRFPQRLLLPRGRVEGLPMQLFVIVSPKERLEREQSLRLERIGGVIGTSRASLTDSRPLGYPLDRRIVNEQELLQLPNVQVQEVVIVHDN</sequence>
<dbReference type="Pfam" id="PF03723">
    <property type="entry name" value="Hemocyanin_C"/>
    <property type="match status" value="1"/>
</dbReference>
<dbReference type="Proteomes" id="UP000001070">
    <property type="component" value="Unassembled WGS sequence"/>
</dbReference>
<dbReference type="EMBL" id="CH916366">
    <property type="protein sequence ID" value="EDV96605.1"/>
    <property type="molecule type" value="Genomic_DNA"/>
</dbReference>
<dbReference type="OMA" id="KPFTIDM"/>
<feature type="coiled-coil region" evidence="1">
    <location>
        <begin position="385"/>
        <end position="412"/>
    </location>
</feature>